<dbReference type="Proteomes" id="UP000749559">
    <property type="component" value="Unassembled WGS sequence"/>
</dbReference>
<reference evidence="3" key="1">
    <citation type="submission" date="2022-03" db="EMBL/GenBank/DDBJ databases">
        <authorList>
            <person name="Martin C."/>
        </authorList>
    </citation>
    <scope>NUCLEOTIDE SEQUENCE</scope>
</reference>
<dbReference type="AlphaFoldDB" id="A0A8J1UF70"/>
<dbReference type="GO" id="GO:0008270">
    <property type="term" value="F:zinc ion binding"/>
    <property type="evidence" value="ECO:0007669"/>
    <property type="project" value="InterPro"/>
</dbReference>
<organism evidence="3 4">
    <name type="scientific">Owenia fusiformis</name>
    <name type="common">Polychaete worm</name>
    <dbReference type="NCBI Taxonomy" id="6347"/>
    <lineage>
        <taxon>Eukaryota</taxon>
        <taxon>Metazoa</taxon>
        <taxon>Spiralia</taxon>
        <taxon>Lophotrochozoa</taxon>
        <taxon>Annelida</taxon>
        <taxon>Polychaeta</taxon>
        <taxon>Sedentaria</taxon>
        <taxon>Canalipalpata</taxon>
        <taxon>Sabellida</taxon>
        <taxon>Oweniida</taxon>
        <taxon>Oweniidae</taxon>
        <taxon>Owenia</taxon>
    </lineage>
</organism>
<feature type="compositionally biased region" description="Polar residues" evidence="2">
    <location>
        <begin position="414"/>
        <end position="433"/>
    </location>
</feature>
<feature type="coiled-coil region" evidence="1">
    <location>
        <begin position="154"/>
        <end position="202"/>
    </location>
</feature>
<accession>A0A8J1UF70</accession>
<dbReference type="Gene3D" id="3.40.50.12690">
    <property type="match status" value="1"/>
</dbReference>
<feature type="compositionally biased region" description="Polar residues" evidence="2">
    <location>
        <begin position="122"/>
        <end position="134"/>
    </location>
</feature>
<protein>
    <submittedName>
        <fullName evidence="3">Uncharacterized protein</fullName>
    </submittedName>
</protein>
<name>A0A8J1UF70_OWEFU</name>
<comment type="caution">
    <text evidence="3">The sequence shown here is derived from an EMBL/GenBank/DDBJ whole genome shotgun (WGS) entry which is preliminary data.</text>
</comment>
<dbReference type="OrthoDB" id="6110336at2759"/>
<sequence>MENPTMTLTQLLPDTQTQALADVEPEHICTHGNCLNDSTVSSDSDTNQNTISLNDGLIASGQDSPRRVDNVVMMIPDSQPPDSPGTSPQPARRSTRITAKRHPKTPRTPHTTQRKRGRPAKTMSQPNPTRTLNRNAKANSNIDLNNLMSTVLDIQNTVNTLKQLSDTNSELVKQLARKTADNEELHKELNDLRKTVNKLKEVKHAPQPNLKSLIIGSSIIRDIDETKLIDTEVDCIRGGKIATIHNKLLKKKEKYDHIYLQVASNDCAERDDVKLISEDYALLIKTAKQLCNSLTISSVTPRLNDPTVQERINQLNGFLLCHCQDEAVTFNDNDINFKHRDESINNGYLCPDKLHLSDAGTNSLVKNLKLKTTCDDVTLPRNKRNSPQTKTSRKEHQPKNPPTTTSTPTSTNTRQSGYINTNKPRSMNTYTHNRNSTNKDMSCNKCGESHLPSTCWHPTAVRCHFCKTIGHKQSRCPNKPNDIPPARGHLNVMKDNHYVNRVQSFEYDHQNNDFLGNNRFSVLTHY</sequence>
<proteinExistence type="predicted"/>
<gene>
    <name evidence="3" type="ORF">OFUS_LOCUS23616</name>
</gene>
<dbReference type="EMBL" id="CAIIXF020000011">
    <property type="protein sequence ID" value="CAH1799632.1"/>
    <property type="molecule type" value="Genomic_DNA"/>
</dbReference>
<feature type="compositionally biased region" description="Basic residues" evidence="2">
    <location>
        <begin position="93"/>
        <end position="119"/>
    </location>
</feature>
<dbReference type="GO" id="GO:0003676">
    <property type="term" value="F:nucleic acid binding"/>
    <property type="evidence" value="ECO:0007669"/>
    <property type="project" value="InterPro"/>
</dbReference>
<feature type="compositionally biased region" description="Low complexity" evidence="2">
    <location>
        <begin position="402"/>
        <end position="413"/>
    </location>
</feature>
<dbReference type="InterPro" id="IPR036875">
    <property type="entry name" value="Znf_CCHC_sf"/>
</dbReference>
<evidence type="ECO:0000256" key="1">
    <source>
        <dbReference type="SAM" id="Coils"/>
    </source>
</evidence>
<keyword evidence="1" id="KW-0175">Coiled coil</keyword>
<keyword evidence="4" id="KW-1185">Reference proteome</keyword>
<feature type="region of interest" description="Disordered" evidence="2">
    <location>
        <begin position="376"/>
        <end position="433"/>
    </location>
</feature>
<dbReference type="SUPFAM" id="SSF52266">
    <property type="entry name" value="SGNH hydrolase"/>
    <property type="match status" value="1"/>
</dbReference>
<evidence type="ECO:0000313" key="3">
    <source>
        <dbReference type="EMBL" id="CAH1799632.1"/>
    </source>
</evidence>
<feature type="region of interest" description="Disordered" evidence="2">
    <location>
        <begin position="38"/>
        <end position="134"/>
    </location>
</feature>
<evidence type="ECO:0000313" key="4">
    <source>
        <dbReference type="Proteomes" id="UP000749559"/>
    </source>
</evidence>
<dbReference type="Gene3D" id="3.40.50.12700">
    <property type="match status" value="1"/>
</dbReference>
<feature type="compositionally biased region" description="Low complexity" evidence="2">
    <location>
        <begin position="38"/>
        <end position="50"/>
    </location>
</feature>
<evidence type="ECO:0000256" key="2">
    <source>
        <dbReference type="SAM" id="MobiDB-lite"/>
    </source>
</evidence>
<dbReference type="SUPFAM" id="SSF57756">
    <property type="entry name" value="Retrovirus zinc finger-like domains"/>
    <property type="match status" value="1"/>
</dbReference>